<dbReference type="InterPro" id="IPR027417">
    <property type="entry name" value="P-loop_NTPase"/>
</dbReference>
<evidence type="ECO:0000313" key="2">
    <source>
        <dbReference type="Proteomes" id="UP000266723"/>
    </source>
</evidence>
<proteinExistence type="predicted"/>
<protein>
    <recommendedName>
        <fullName evidence="3">Tr-type G domain-containing protein</fullName>
    </recommendedName>
</protein>
<dbReference type="Proteomes" id="UP000266723">
    <property type="component" value="Unassembled WGS sequence"/>
</dbReference>
<accession>A0ABQ7C5T1</accession>
<keyword evidence="2" id="KW-1185">Reference proteome</keyword>
<reference evidence="1 2" key="1">
    <citation type="journal article" date="2020" name="BMC Genomics">
        <title>Intraspecific diversification of the crop wild relative Brassica cretica Lam. using demographic model selection.</title>
        <authorList>
            <person name="Kioukis A."/>
            <person name="Michalopoulou V.A."/>
            <person name="Briers L."/>
            <person name="Pirintsos S."/>
            <person name="Studholme D.J."/>
            <person name="Pavlidis P."/>
            <person name="Sarris P.F."/>
        </authorList>
    </citation>
    <scope>NUCLEOTIDE SEQUENCE [LARGE SCALE GENOMIC DNA]</scope>
    <source>
        <strain evidence="2">cv. PFS-1207/04</strain>
    </source>
</reference>
<dbReference type="Gene3D" id="3.40.50.300">
    <property type="entry name" value="P-loop containing nucleotide triphosphate hydrolases"/>
    <property type="match status" value="1"/>
</dbReference>
<sequence>MFCGENETDGRMIDARRHLTMLFMGHSGSGKSTIVGQMLVLTGQVSIEKLQEYEKLAIARGIT</sequence>
<organism evidence="1 2">
    <name type="scientific">Brassica cretica</name>
    <name type="common">Mustard</name>
    <dbReference type="NCBI Taxonomy" id="69181"/>
    <lineage>
        <taxon>Eukaryota</taxon>
        <taxon>Viridiplantae</taxon>
        <taxon>Streptophyta</taxon>
        <taxon>Embryophyta</taxon>
        <taxon>Tracheophyta</taxon>
        <taxon>Spermatophyta</taxon>
        <taxon>Magnoliopsida</taxon>
        <taxon>eudicotyledons</taxon>
        <taxon>Gunneridae</taxon>
        <taxon>Pentapetalae</taxon>
        <taxon>rosids</taxon>
        <taxon>malvids</taxon>
        <taxon>Brassicales</taxon>
        <taxon>Brassicaceae</taxon>
        <taxon>Brassiceae</taxon>
        <taxon>Brassica</taxon>
    </lineage>
</organism>
<comment type="caution">
    <text evidence="1">The sequence shown here is derived from an EMBL/GenBank/DDBJ whole genome shotgun (WGS) entry which is preliminary data.</text>
</comment>
<evidence type="ECO:0008006" key="3">
    <source>
        <dbReference type="Google" id="ProtNLM"/>
    </source>
</evidence>
<dbReference type="EMBL" id="QGKV02000832">
    <property type="protein sequence ID" value="KAF3546929.1"/>
    <property type="molecule type" value="Genomic_DNA"/>
</dbReference>
<gene>
    <name evidence="1" type="ORF">DY000_02000511</name>
</gene>
<name>A0ABQ7C5T1_BRACR</name>
<evidence type="ECO:0000313" key="1">
    <source>
        <dbReference type="EMBL" id="KAF3546929.1"/>
    </source>
</evidence>
<dbReference type="SUPFAM" id="SSF52540">
    <property type="entry name" value="P-loop containing nucleoside triphosphate hydrolases"/>
    <property type="match status" value="1"/>
</dbReference>